<accession>A0A3G8YMD3</accession>
<keyword evidence="2" id="KW-0547">Nucleotide-binding</keyword>
<dbReference type="EMBL" id="CP034189">
    <property type="protein sequence ID" value="AZI45357.1"/>
    <property type="molecule type" value="Genomic_DNA"/>
</dbReference>
<gene>
    <name evidence="4" type="ORF">EHF33_20825</name>
</gene>
<dbReference type="OrthoDB" id="9807853at2"/>
<organism evidence="4 5">
    <name type="scientific">Deinococcus psychrotolerans</name>
    <dbReference type="NCBI Taxonomy" id="2489213"/>
    <lineage>
        <taxon>Bacteria</taxon>
        <taxon>Thermotogati</taxon>
        <taxon>Deinococcota</taxon>
        <taxon>Deinococci</taxon>
        <taxon>Deinococcales</taxon>
        <taxon>Deinococcaceae</taxon>
        <taxon>Deinococcus</taxon>
    </lineage>
</organism>
<keyword evidence="4" id="KW-0614">Plasmid</keyword>
<dbReference type="InterPro" id="IPR040198">
    <property type="entry name" value="Fido_containing"/>
</dbReference>
<dbReference type="GO" id="GO:0005524">
    <property type="term" value="F:ATP binding"/>
    <property type="evidence" value="ECO:0007669"/>
    <property type="project" value="UniProtKB-KW"/>
</dbReference>
<proteinExistence type="predicted"/>
<evidence type="ECO:0000313" key="5">
    <source>
        <dbReference type="Proteomes" id="UP000276417"/>
    </source>
</evidence>
<dbReference type="PROSITE" id="PS51459">
    <property type="entry name" value="FIDO"/>
    <property type="match status" value="1"/>
</dbReference>
<dbReference type="SUPFAM" id="SSF140931">
    <property type="entry name" value="Fic-like"/>
    <property type="match status" value="1"/>
</dbReference>
<dbReference type="Gene3D" id="1.10.3290.10">
    <property type="entry name" value="Fido-like domain"/>
    <property type="match status" value="1"/>
</dbReference>
<protein>
    <submittedName>
        <fullName evidence="4">Fic family protein</fullName>
    </submittedName>
</protein>
<dbReference type="KEGG" id="dph:EHF33_20825"/>
<dbReference type="RefSeq" id="WP_124875885.1">
    <property type="nucleotide sequence ID" value="NZ_CP034189.1"/>
</dbReference>
<evidence type="ECO:0000256" key="2">
    <source>
        <dbReference type="PIRSR" id="PIRSR640198-2"/>
    </source>
</evidence>
<dbReference type="AlphaFoldDB" id="A0A3G8YMD3"/>
<feature type="binding site" evidence="2">
    <location>
        <begin position="328"/>
        <end position="335"/>
    </location>
    <ligand>
        <name>ATP</name>
        <dbReference type="ChEBI" id="CHEBI:30616"/>
    </ligand>
</feature>
<feature type="active site" evidence="1">
    <location>
        <position position="324"/>
    </location>
</feature>
<dbReference type="InterPro" id="IPR036597">
    <property type="entry name" value="Fido-like_dom_sf"/>
</dbReference>
<evidence type="ECO:0000259" key="3">
    <source>
        <dbReference type="PROSITE" id="PS51459"/>
    </source>
</evidence>
<dbReference type="InterPro" id="IPR003812">
    <property type="entry name" value="Fido"/>
</dbReference>
<dbReference type="PANTHER" id="PTHR13504:SF38">
    <property type="entry name" value="FIDO DOMAIN-CONTAINING PROTEIN"/>
    <property type="match status" value="1"/>
</dbReference>
<reference evidence="4 5" key="1">
    <citation type="submission" date="2018-11" db="EMBL/GenBank/DDBJ databases">
        <title>Deinococcus shelandsis sp. nov., isolated from South Shetland Islands soil of Antarctica.</title>
        <authorList>
            <person name="Tian J."/>
        </authorList>
    </citation>
    <scope>NUCLEOTIDE SEQUENCE [LARGE SCALE GENOMIC DNA]</scope>
    <source>
        <strain evidence="4 5">S14-83T</strain>
        <plasmid evidence="4 5">unnamed5</plasmid>
    </source>
</reference>
<keyword evidence="5" id="KW-1185">Reference proteome</keyword>
<dbReference type="Pfam" id="PF02661">
    <property type="entry name" value="Fic"/>
    <property type="match status" value="1"/>
</dbReference>
<dbReference type="Proteomes" id="UP000276417">
    <property type="component" value="Plasmid unnamed5"/>
</dbReference>
<evidence type="ECO:0000256" key="1">
    <source>
        <dbReference type="PIRSR" id="PIRSR640198-1"/>
    </source>
</evidence>
<keyword evidence="2" id="KW-0067">ATP-binding</keyword>
<geneLocation type="plasmid" evidence="4 5">
    <name>unnamed5</name>
</geneLocation>
<sequence>MPPRRYATGQLALHTELGLNVPEPYQQSWVSTGTTRKIEQGVSSAQHTYPKSYRHGGTLLDHLRFALRYEPLDLRLLSAAFRTWGAEEIRLWVQQEPTGERSRRAWFLYEALTGQTLELPDTTSGAYVGALNERWEYVAARRNSPRHRVTDNLLGTAAFSVTVRRTDRLEQSWRSALDQRARQLLRQYDPALLARAITFLYTTETLSSFQIEREQPDKARERRFVQALRNARKFNPLDPAALRTLQQQIVEGQTPLEGWRTDQVFVGETVGQGQEQVHFVTPQPADLPALMDGWQAMTARLLSDPSVDPVLAAAAISFAFVFIHPFPDGNGRLHRYLIHQVLEKRDFTPPEGIFPISASMLRDRRGYDDALESFSRPLMEHLDFELDPRELTLTVRGKTAHLYRHFDATTLVEYLYGRIEDTIARDLSGELDWLSRFDQIFQVAYAQDLPDVQAKKLVRYLMEQRGRLSNNKRPQFADIAPEKLRLIEERARQVFAENDE</sequence>
<evidence type="ECO:0000313" key="4">
    <source>
        <dbReference type="EMBL" id="AZI45357.1"/>
    </source>
</evidence>
<dbReference type="PANTHER" id="PTHR13504">
    <property type="entry name" value="FIDO DOMAIN-CONTAINING PROTEIN DDB_G0283145"/>
    <property type="match status" value="1"/>
</dbReference>
<feature type="domain" description="Fido" evidence="3">
    <location>
        <begin position="237"/>
        <end position="387"/>
    </location>
</feature>
<name>A0A3G8YMD3_9DEIO</name>